<comment type="caution">
    <text evidence="2">The sequence shown here is derived from an EMBL/GenBank/DDBJ whole genome shotgun (WGS) entry which is preliminary data.</text>
</comment>
<proteinExistence type="predicted"/>
<reference evidence="2 3" key="1">
    <citation type="submission" date="2024-04" db="EMBL/GenBank/DDBJ databases">
        <authorList>
            <person name="Rising A."/>
            <person name="Reimegard J."/>
            <person name="Sonavane S."/>
            <person name="Akerstrom W."/>
            <person name="Nylinder S."/>
            <person name="Hedman E."/>
            <person name="Kallberg Y."/>
        </authorList>
    </citation>
    <scope>NUCLEOTIDE SEQUENCE [LARGE SCALE GENOMIC DNA]</scope>
</reference>
<feature type="region of interest" description="Disordered" evidence="1">
    <location>
        <begin position="324"/>
        <end position="387"/>
    </location>
</feature>
<feature type="compositionally biased region" description="Polar residues" evidence="1">
    <location>
        <begin position="1"/>
        <end position="10"/>
    </location>
</feature>
<organism evidence="2 3">
    <name type="scientific">Larinioides sclopetarius</name>
    <dbReference type="NCBI Taxonomy" id="280406"/>
    <lineage>
        <taxon>Eukaryota</taxon>
        <taxon>Metazoa</taxon>
        <taxon>Ecdysozoa</taxon>
        <taxon>Arthropoda</taxon>
        <taxon>Chelicerata</taxon>
        <taxon>Arachnida</taxon>
        <taxon>Araneae</taxon>
        <taxon>Araneomorphae</taxon>
        <taxon>Entelegynae</taxon>
        <taxon>Araneoidea</taxon>
        <taxon>Araneidae</taxon>
        <taxon>Larinioides</taxon>
    </lineage>
</organism>
<protein>
    <submittedName>
        <fullName evidence="2">Uncharacterized protein</fullName>
    </submittedName>
</protein>
<feature type="region of interest" description="Disordered" evidence="1">
    <location>
        <begin position="1"/>
        <end position="32"/>
    </location>
</feature>
<dbReference type="AlphaFoldDB" id="A0AAV1YVK0"/>
<evidence type="ECO:0000256" key="1">
    <source>
        <dbReference type="SAM" id="MobiDB-lite"/>
    </source>
</evidence>
<feature type="region of interest" description="Disordered" evidence="1">
    <location>
        <begin position="532"/>
        <end position="570"/>
    </location>
</feature>
<name>A0AAV1YVK0_9ARAC</name>
<gene>
    <name evidence="2" type="ORF">LARSCL_LOCUS1322</name>
</gene>
<keyword evidence="3" id="KW-1185">Reference proteome</keyword>
<sequence>MEGRFTNFNGKESKVETEINQRDPENHDNIVKKHSSFNPFRKLGGFTRSCLKKLGVLKAKESDSQIDQIEPEVQNESEVESEDFSQKILIGIEVYMPTVDVENNRLIPPKFDRPIFKYRSLENDKQPLKSSDMVNELSNVNRIKKRSKFSTSIKDERPLKTTDMANDNSNCHAIKKESNLAAIIKGNQTVKSSDMANKNSDLHISKKGNKFSSFITDKQSLKASDMVDENSDLHINKKQSKFLMIIKDVEKSISRVSQMLKPFKGKRLDSENPVMAPEIKISSKIEQSNSTISKETNYNRSPTSLNSVKSKFLGLKFPSIEKEMKSKQKENNIKQKKHLKNSRNTRPRLKSRIEIESKGKSPTSFKPTTKKRCKISSKSSTSDTSSHLSLSQPVELCTLLTDIDGITRSPKYKNETCDAKYYKTIHKHQEPKVKANDLTNVKDTNEEAEMNNQEIIHEFHHPKTCRIKKKVEKIRLPYSKAEIRSKFSESNQQFLEENTTRRHLPLQVDIDKTPIVNSCRQLPMKQHFLQNSETSHFSRSSTMYNNGSRTTTRGGKERRQKRTAPNPSFSVAGRRRLLQLMESDV</sequence>
<dbReference type="EMBL" id="CAXIEN010000007">
    <property type="protein sequence ID" value="CAL1263010.1"/>
    <property type="molecule type" value="Genomic_DNA"/>
</dbReference>
<evidence type="ECO:0000313" key="2">
    <source>
        <dbReference type="EMBL" id="CAL1263010.1"/>
    </source>
</evidence>
<dbReference type="Proteomes" id="UP001497382">
    <property type="component" value="Unassembled WGS sequence"/>
</dbReference>
<feature type="compositionally biased region" description="Basic residues" evidence="1">
    <location>
        <begin position="334"/>
        <end position="350"/>
    </location>
</feature>
<feature type="compositionally biased region" description="Basic and acidic residues" evidence="1">
    <location>
        <begin position="324"/>
        <end position="333"/>
    </location>
</feature>
<evidence type="ECO:0000313" key="3">
    <source>
        <dbReference type="Proteomes" id="UP001497382"/>
    </source>
</evidence>
<feature type="compositionally biased region" description="Polar residues" evidence="1">
    <location>
        <begin position="532"/>
        <end position="553"/>
    </location>
</feature>
<feature type="compositionally biased region" description="Basic and acidic residues" evidence="1">
    <location>
        <begin position="11"/>
        <end position="31"/>
    </location>
</feature>
<accession>A0AAV1YVK0</accession>
<feature type="compositionally biased region" description="Low complexity" evidence="1">
    <location>
        <begin position="376"/>
        <end position="387"/>
    </location>
</feature>